<dbReference type="Proteomes" id="UP000001702">
    <property type="component" value="Chromosome"/>
</dbReference>
<dbReference type="HOGENOM" id="CLU_2094454_0_0_6"/>
<evidence type="ECO:0000313" key="1">
    <source>
        <dbReference type="EMBL" id="ADD77487.1"/>
    </source>
</evidence>
<evidence type="ECO:0000313" key="2">
    <source>
        <dbReference type="Proteomes" id="UP000001702"/>
    </source>
</evidence>
<accession>D4GH40</accession>
<dbReference type="KEGG" id="pam:PANA_2320"/>
<gene>
    <name evidence="1" type="ordered locus">PANA_2320</name>
</gene>
<organism evidence="1 2">
    <name type="scientific">Pantoea ananatis (strain LMG 20103)</name>
    <dbReference type="NCBI Taxonomy" id="706191"/>
    <lineage>
        <taxon>Bacteria</taxon>
        <taxon>Pseudomonadati</taxon>
        <taxon>Pseudomonadota</taxon>
        <taxon>Gammaproteobacteria</taxon>
        <taxon>Enterobacterales</taxon>
        <taxon>Erwiniaceae</taxon>
        <taxon>Pantoea</taxon>
    </lineage>
</organism>
<sequence length="116" mass="13047">MAVPEAAMYKDNRLMRGHDKVRTAWQVFVLYPIAESTIFEQQGDSLLYGSVLLTNCAHIFTARFAGVNVGHSTSLIATYSTLVVTLKSESRPDKSRENIFTARPRRLDLTRAIVPF</sequence>
<name>D4GH40_PANAM</name>
<reference evidence="1 2" key="1">
    <citation type="journal article" date="2010" name="J. Bacteriol.">
        <title>Genome sequence of Pantoea ananatis LMG20103, the causative agent of Eucalyptus blight and dieback.</title>
        <authorList>
            <person name="De Maayer P."/>
            <person name="Chan W.Y."/>
            <person name="Venter S.N."/>
            <person name="Toth I.K."/>
            <person name="Birch P.R."/>
            <person name="Joubert F."/>
            <person name="Coutinho T.A."/>
        </authorList>
    </citation>
    <scope>NUCLEOTIDE SEQUENCE [LARGE SCALE GENOMIC DNA]</scope>
    <source>
        <strain evidence="1 2">LMG 20103</strain>
    </source>
</reference>
<dbReference type="EMBL" id="CP001875">
    <property type="protein sequence ID" value="ADD77487.1"/>
    <property type="molecule type" value="Genomic_DNA"/>
</dbReference>
<dbReference type="AlphaFoldDB" id="D4GH40"/>
<proteinExistence type="predicted"/>
<keyword evidence="2" id="KW-1185">Reference proteome</keyword>
<dbReference type="STRING" id="706191.PANA_2320"/>
<protein>
    <submittedName>
        <fullName evidence="1">Uncharacterized protein</fullName>
    </submittedName>
</protein>